<dbReference type="KEGG" id="vg:29126918"/>
<protein>
    <recommendedName>
        <fullName evidence="1">RNA-directed RNA polymerase L</fullName>
    </recommendedName>
    <alternativeName>
        <fullName evidence="2">Large structural protein</fullName>
    </alternativeName>
</protein>
<organism evidence="3 4">
    <name type="scientific">Tacheng Tick Virus 7</name>
    <dbReference type="NCBI Taxonomy" id="1608089"/>
    <lineage>
        <taxon>Viruses</taxon>
        <taxon>Riboviria</taxon>
        <taxon>Orthornavirae</taxon>
        <taxon>Negarnaviricota</taxon>
        <taxon>Haploviricotina</taxon>
        <taxon>Monjiviricetes</taxon>
        <taxon>Mononegavirales</taxon>
        <taxon>Rhabdoviridae</taxon>
        <taxon>Deltarhabdovirinae</taxon>
        <taxon>Gammaricinrhavirus</taxon>
        <taxon>Gammaricinrhavirus tacheng</taxon>
    </lineage>
</organism>
<dbReference type="Gene3D" id="3.40.50.150">
    <property type="entry name" value="Vaccinia Virus protein VP39"/>
    <property type="match status" value="1"/>
</dbReference>
<dbReference type="InterPro" id="IPR029063">
    <property type="entry name" value="SAM-dependent_MTases_sf"/>
</dbReference>
<name>A0A0B5KRJ9_9RHAB</name>
<evidence type="ECO:0000256" key="1">
    <source>
        <dbReference type="ARBA" id="ARBA00018602"/>
    </source>
</evidence>
<keyword evidence="4" id="KW-1185">Reference proteome</keyword>
<evidence type="ECO:0000313" key="4">
    <source>
        <dbReference type="Proteomes" id="UP000202562"/>
    </source>
</evidence>
<proteinExistence type="predicted"/>
<sequence>MKSQWTSSLTSEDSNSVVNLLKKKQDKSMWIVRHSVLPPEWKLSNPLCCLTTKQEKEECCMAVMGFSNRIPHQAYEVLLNPREVYTTKGDLAVLVFSLPTVQLTLPSPAVSSRPMMVQGNQELMFQSEFTCKLLIFELHPGEWIDQKISRPYPYSHLSPGQAAVPTRVSEILFEAASVPSNYTIYNLCCGTGACAEPFLQAGYNCVLVDTDRSLEAYLKTWIMCNKYKGRVEIQDFSETRFVAPCYVCAFPPLVPVTRFDLTIVRSLINHIMASCIQGFSLLIPHNSSSTVLSHIITVGGFDLKSRLLVSMILPSPQRGSLRAPLHQGMEVLTLYRPTWAT</sequence>
<gene>
    <name evidence="3" type="primary">ORF4</name>
</gene>
<dbReference type="GeneID" id="29126918"/>
<dbReference type="RefSeq" id="YP_009304474.1">
    <property type="nucleotide sequence ID" value="NC_031272.1"/>
</dbReference>
<reference evidence="3 4" key="1">
    <citation type="journal article" date="2015" name="Elife">
        <title>Unprecedented genomic diversity of RNA viruses in arthropods reveals the ancestry of negative-sense RNA viruses.</title>
        <authorList>
            <person name="Li C.X."/>
            <person name="Shi M."/>
            <person name="Tian J.H."/>
            <person name="Lin X.D."/>
            <person name="Kang Y.J."/>
            <person name="Chen L.J."/>
            <person name="Qin X.C."/>
            <person name="Xu J."/>
            <person name="Holmes E.C."/>
            <person name="Zhang Y.Z."/>
        </authorList>
    </citation>
    <scope>NUCLEOTIDE SEQUENCE [LARGE SCALE GENOMIC DNA]</scope>
    <source>
        <strain evidence="3 4">TCRP-3</strain>
    </source>
</reference>
<accession>A0A0B5KRJ9</accession>
<dbReference type="Proteomes" id="UP000202562">
    <property type="component" value="Segment"/>
</dbReference>
<evidence type="ECO:0000256" key="2">
    <source>
        <dbReference type="ARBA" id="ARBA00030285"/>
    </source>
</evidence>
<dbReference type="EMBL" id="KM817642">
    <property type="protein sequence ID" value="AJG39146.1"/>
    <property type="molecule type" value="Viral_cRNA"/>
</dbReference>
<dbReference type="SUPFAM" id="SSF53335">
    <property type="entry name" value="S-adenosyl-L-methionine-dependent methyltransferases"/>
    <property type="match status" value="1"/>
</dbReference>
<evidence type="ECO:0000313" key="3">
    <source>
        <dbReference type="EMBL" id="AJG39146.1"/>
    </source>
</evidence>